<protein>
    <submittedName>
        <fullName evidence="1">Nucleoside-triphosphatase</fullName>
    </submittedName>
</protein>
<dbReference type="Proteomes" id="UP001596162">
    <property type="component" value="Unassembled WGS sequence"/>
</dbReference>
<reference evidence="2" key="1">
    <citation type="journal article" date="2019" name="Int. J. Syst. Evol. Microbiol.">
        <title>The Global Catalogue of Microorganisms (GCM) 10K type strain sequencing project: providing services to taxonomists for standard genome sequencing and annotation.</title>
        <authorList>
            <consortium name="The Broad Institute Genomics Platform"/>
            <consortium name="The Broad Institute Genome Sequencing Center for Infectious Disease"/>
            <person name="Wu L."/>
            <person name="Ma J."/>
        </authorList>
    </citation>
    <scope>NUCLEOTIDE SEQUENCE [LARGE SCALE GENOMIC DNA]</scope>
    <source>
        <strain evidence="2">JCM 17978</strain>
    </source>
</reference>
<dbReference type="Pfam" id="PF03266">
    <property type="entry name" value="NTPase_1"/>
    <property type="match status" value="1"/>
</dbReference>
<dbReference type="EMBL" id="JBHSLA010000002">
    <property type="protein sequence ID" value="MFC5195092.1"/>
    <property type="molecule type" value="Genomic_DNA"/>
</dbReference>
<comment type="caution">
    <text evidence="1">The sequence shown here is derived from an EMBL/GenBank/DDBJ whole genome shotgun (WGS) entry which is preliminary data.</text>
</comment>
<proteinExistence type="predicted"/>
<sequence length="164" mass="18750">MIYILTGAIRSGKTTTLFNWCKNRQDVDGLLCPDNSVGKRYFLKIPSEEEVALEAGTDVESEKIIQIGSFRFLKSAFDKANNYLLSIASNNPNTYIIIDEIGKLELKNDGLHESAEQLISKFQLDEKHHVILVVRDYLLDAVLEHYAISEYSVIKTEDLKRDYF</sequence>
<dbReference type="InterPro" id="IPR004948">
    <property type="entry name" value="Nuc-triphosphatase_THEP1"/>
</dbReference>
<dbReference type="SUPFAM" id="SSF52540">
    <property type="entry name" value="P-loop containing nucleoside triphosphate hydrolases"/>
    <property type="match status" value="1"/>
</dbReference>
<dbReference type="InterPro" id="IPR027417">
    <property type="entry name" value="P-loop_NTPase"/>
</dbReference>
<evidence type="ECO:0000313" key="2">
    <source>
        <dbReference type="Proteomes" id="UP001596162"/>
    </source>
</evidence>
<dbReference type="RefSeq" id="WP_376859666.1">
    <property type="nucleotide sequence ID" value="NZ_JBHSLA010000002.1"/>
</dbReference>
<name>A0ABW0C4E7_9FLAO</name>
<evidence type="ECO:0000313" key="1">
    <source>
        <dbReference type="EMBL" id="MFC5195092.1"/>
    </source>
</evidence>
<gene>
    <name evidence="1" type="ORF">ACFPH8_07090</name>
</gene>
<organism evidence="1 2">
    <name type="scientific">Bizionia hallyeonensis</name>
    <dbReference type="NCBI Taxonomy" id="1123757"/>
    <lineage>
        <taxon>Bacteria</taxon>
        <taxon>Pseudomonadati</taxon>
        <taxon>Bacteroidota</taxon>
        <taxon>Flavobacteriia</taxon>
        <taxon>Flavobacteriales</taxon>
        <taxon>Flavobacteriaceae</taxon>
        <taxon>Bizionia</taxon>
    </lineage>
</organism>
<accession>A0ABW0C4E7</accession>
<dbReference type="Gene3D" id="3.40.50.300">
    <property type="entry name" value="P-loop containing nucleotide triphosphate hydrolases"/>
    <property type="match status" value="1"/>
</dbReference>
<keyword evidence="2" id="KW-1185">Reference proteome</keyword>